<keyword evidence="2" id="KW-1133">Transmembrane helix</keyword>
<dbReference type="InterPro" id="IPR011701">
    <property type="entry name" value="MFS"/>
</dbReference>
<reference evidence="5" key="1">
    <citation type="journal article" date="2017" name="bioRxiv">
        <title>Comparative analysis of the genomes of Stylophora pistillata and Acropora digitifera provides evidence for extensive differences between species of corals.</title>
        <authorList>
            <person name="Voolstra C.R."/>
            <person name="Li Y."/>
            <person name="Liew Y.J."/>
            <person name="Baumgarten S."/>
            <person name="Zoccola D."/>
            <person name="Flot J.-F."/>
            <person name="Tambutte S."/>
            <person name="Allemand D."/>
            <person name="Aranda M."/>
        </authorList>
    </citation>
    <scope>NUCLEOTIDE SEQUENCE [LARGE SCALE GENOMIC DNA]</scope>
</reference>
<dbReference type="PANTHER" id="PTHR11360:SF251">
    <property type="entry name" value="MAJOR FACILITATOR SUPERFAMILY (MFS) PROFILE DOMAIN-CONTAINING PROTEIN"/>
    <property type="match status" value="1"/>
</dbReference>
<dbReference type="Gene3D" id="1.20.1250.20">
    <property type="entry name" value="MFS general substrate transporter like domains"/>
    <property type="match status" value="2"/>
</dbReference>
<feature type="transmembrane region" description="Helical" evidence="2">
    <location>
        <begin position="150"/>
        <end position="168"/>
    </location>
</feature>
<evidence type="ECO:0000256" key="2">
    <source>
        <dbReference type="SAM" id="Phobius"/>
    </source>
</evidence>
<dbReference type="CDD" id="cd17352">
    <property type="entry name" value="MFS_MCT_SLC16"/>
    <property type="match status" value="1"/>
</dbReference>
<feature type="transmembrane region" description="Helical" evidence="2">
    <location>
        <begin position="244"/>
        <end position="261"/>
    </location>
</feature>
<dbReference type="GO" id="GO:0022857">
    <property type="term" value="F:transmembrane transporter activity"/>
    <property type="evidence" value="ECO:0007669"/>
    <property type="project" value="InterPro"/>
</dbReference>
<feature type="transmembrane region" description="Helical" evidence="2">
    <location>
        <begin position="369"/>
        <end position="391"/>
    </location>
</feature>
<dbReference type="AlphaFoldDB" id="A0A2B4RCV9"/>
<feature type="transmembrane region" description="Helical" evidence="2">
    <location>
        <begin position="334"/>
        <end position="357"/>
    </location>
</feature>
<feature type="transmembrane region" description="Helical" evidence="2">
    <location>
        <begin position="397"/>
        <end position="418"/>
    </location>
</feature>
<feature type="transmembrane region" description="Helical" evidence="2">
    <location>
        <begin position="20"/>
        <end position="39"/>
    </location>
</feature>
<dbReference type="PROSITE" id="PS50850">
    <property type="entry name" value="MFS"/>
    <property type="match status" value="1"/>
</dbReference>
<evidence type="ECO:0000256" key="1">
    <source>
        <dbReference type="ARBA" id="ARBA00004141"/>
    </source>
</evidence>
<feature type="transmembrane region" description="Helical" evidence="2">
    <location>
        <begin position="206"/>
        <end position="224"/>
    </location>
</feature>
<protein>
    <submittedName>
        <fullName evidence="4">Monocarboxylate transporter 10</fullName>
    </submittedName>
</protein>
<feature type="transmembrane region" description="Helical" evidence="2">
    <location>
        <begin position="121"/>
        <end position="143"/>
    </location>
</feature>
<feature type="transmembrane region" description="Helical" evidence="2">
    <location>
        <begin position="291"/>
        <end position="314"/>
    </location>
</feature>
<feature type="transmembrane region" description="Helical" evidence="2">
    <location>
        <begin position="81"/>
        <end position="101"/>
    </location>
</feature>
<dbReference type="Pfam" id="PF07690">
    <property type="entry name" value="MFS_1"/>
    <property type="match status" value="2"/>
</dbReference>
<dbReference type="EMBL" id="LSMT01000826">
    <property type="protein sequence ID" value="PFX14177.1"/>
    <property type="molecule type" value="Genomic_DNA"/>
</dbReference>
<dbReference type="PANTHER" id="PTHR11360">
    <property type="entry name" value="MONOCARBOXYLATE TRANSPORTER"/>
    <property type="match status" value="1"/>
</dbReference>
<dbReference type="Proteomes" id="UP000225706">
    <property type="component" value="Unassembled WGS sequence"/>
</dbReference>
<dbReference type="InterPro" id="IPR036259">
    <property type="entry name" value="MFS_trans_sf"/>
</dbReference>
<evidence type="ECO:0000313" key="4">
    <source>
        <dbReference type="EMBL" id="PFX14177.1"/>
    </source>
</evidence>
<comment type="caution">
    <text evidence="4">The sequence shown here is derived from an EMBL/GenBank/DDBJ whole genome shotgun (WGS) entry which is preliminary data.</text>
</comment>
<dbReference type="SUPFAM" id="SSF103473">
    <property type="entry name" value="MFS general substrate transporter"/>
    <property type="match status" value="1"/>
</dbReference>
<keyword evidence="2" id="KW-0472">Membrane</keyword>
<feature type="domain" description="Major facilitator superfamily (MFS) profile" evidence="3">
    <location>
        <begin position="82"/>
        <end position="449"/>
    </location>
</feature>
<evidence type="ECO:0000259" key="3">
    <source>
        <dbReference type="PROSITE" id="PS50850"/>
    </source>
</evidence>
<keyword evidence="2" id="KW-0812">Transmembrane</keyword>
<sequence>MDVSVLVVDEAHTVETCMGMASFQPLVLWLADLFPFICIRRRRFKAYIEKTIMVASHAQDCDQESQKVVEKEPKCRPDSCWSWLVCVASTVIVIIVSGIMYSFGLLLPPLMENFGASRQSIAWIGSLNLGFGYFLSPLGSFISHRFSHRVTAIVGALTGIIGFSLASLSPKLWMMYPTYGLLSGFGYRIIYNASMVVIVDYFVKRLSLAVGIMTSASAIGMLVMTQVTQGLLDTIGWRGTLRGFAGFYLLCGLCSLVFVPVDRSNNSKGRMAADKKAEEKGDLSLFRNRSFLVLLSSFMVVNLSFFVPTVHIGGMTISGLCVICLPSAASYGSVIAIFIVIGFMEGSSMGQISLLLLKCVKQSQFNQAWGYLNFFIGVTVSIGPPLAGLMADDLGSYTIPFSTAGAVLIAGASIVSLIPCVKQQTDSDEEEEVQPCGEELLVTERVTAF</sequence>
<dbReference type="GO" id="GO:0016020">
    <property type="term" value="C:membrane"/>
    <property type="evidence" value="ECO:0007669"/>
    <property type="project" value="UniProtKB-SubCell"/>
</dbReference>
<dbReference type="OrthoDB" id="5980446at2759"/>
<keyword evidence="5" id="KW-1185">Reference proteome</keyword>
<proteinExistence type="predicted"/>
<dbReference type="InterPro" id="IPR020846">
    <property type="entry name" value="MFS_dom"/>
</dbReference>
<accession>A0A2B4RCV9</accession>
<comment type="subcellular location">
    <subcellularLocation>
        <location evidence="1">Membrane</location>
        <topology evidence="1">Multi-pass membrane protein</topology>
    </subcellularLocation>
</comment>
<name>A0A2B4RCV9_STYPI</name>
<gene>
    <name evidence="4" type="primary">Slc16a10</name>
    <name evidence="4" type="ORF">AWC38_SpisGene21691</name>
</gene>
<dbReference type="InterPro" id="IPR050327">
    <property type="entry name" value="Proton-linked_MCT"/>
</dbReference>
<feature type="transmembrane region" description="Helical" evidence="2">
    <location>
        <begin position="180"/>
        <end position="199"/>
    </location>
</feature>
<organism evidence="4 5">
    <name type="scientific">Stylophora pistillata</name>
    <name type="common">Smooth cauliflower coral</name>
    <dbReference type="NCBI Taxonomy" id="50429"/>
    <lineage>
        <taxon>Eukaryota</taxon>
        <taxon>Metazoa</taxon>
        <taxon>Cnidaria</taxon>
        <taxon>Anthozoa</taxon>
        <taxon>Hexacorallia</taxon>
        <taxon>Scleractinia</taxon>
        <taxon>Astrocoeniina</taxon>
        <taxon>Pocilloporidae</taxon>
        <taxon>Stylophora</taxon>
    </lineage>
</organism>
<evidence type="ECO:0000313" key="5">
    <source>
        <dbReference type="Proteomes" id="UP000225706"/>
    </source>
</evidence>